<accession>A0A8T0HAA4</accession>
<protein>
    <submittedName>
        <fullName evidence="2">Uncharacterized protein</fullName>
    </submittedName>
</protein>
<sequence length="155" mass="17002">MSTAVESVVGTKRKASEALPSEAIRQGKAARPLKASMEKPRVATTEVDQPETMESIVEMLVSSEHVLVAALNAGMERFQPDRGQKQLGLGVGEERMACDEVLADSDDIVEVMIDVLQLIQIIPAPISWSSSELEMISDEEAHDEYETYNNQSIQV</sequence>
<dbReference type="AlphaFoldDB" id="A0A8T0HAA4"/>
<comment type="caution">
    <text evidence="2">The sequence shown here is derived from an EMBL/GenBank/DDBJ whole genome shotgun (WGS) entry which is preliminary data.</text>
</comment>
<evidence type="ECO:0000313" key="2">
    <source>
        <dbReference type="EMBL" id="KAG0567587.1"/>
    </source>
</evidence>
<dbReference type="EMBL" id="CM026428">
    <property type="protein sequence ID" value="KAG0567587.1"/>
    <property type="molecule type" value="Genomic_DNA"/>
</dbReference>
<dbReference type="Proteomes" id="UP000822688">
    <property type="component" value="Chromosome 7"/>
</dbReference>
<organism evidence="2 3">
    <name type="scientific">Ceratodon purpureus</name>
    <name type="common">Fire moss</name>
    <name type="synonym">Dicranum purpureum</name>
    <dbReference type="NCBI Taxonomy" id="3225"/>
    <lineage>
        <taxon>Eukaryota</taxon>
        <taxon>Viridiplantae</taxon>
        <taxon>Streptophyta</taxon>
        <taxon>Embryophyta</taxon>
        <taxon>Bryophyta</taxon>
        <taxon>Bryophytina</taxon>
        <taxon>Bryopsida</taxon>
        <taxon>Dicranidae</taxon>
        <taxon>Pseudoditrichales</taxon>
        <taxon>Ditrichaceae</taxon>
        <taxon>Ceratodon</taxon>
    </lineage>
</organism>
<gene>
    <name evidence="2" type="ORF">KC19_7G146000</name>
</gene>
<evidence type="ECO:0000313" key="3">
    <source>
        <dbReference type="Proteomes" id="UP000822688"/>
    </source>
</evidence>
<evidence type="ECO:0000256" key="1">
    <source>
        <dbReference type="SAM" id="MobiDB-lite"/>
    </source>
</evidence>
<reference evidence="2" key="1">
    <citation type="submission" date="2020-06" db="EMBL/GenBank/DDBJ databases">
        <title>WGS assembly of Ceratodon purpureus strain R40.</title>
        <authorList>
            <person name="Carey S.B."/>
            <person name="Jenkins J."/>
            <person name="Shu S."/>
            <person name="Lovell J.T."/>
            <person name="Sreedasyam A."/>
            <person name="Maumus F."/>
            <person name="Tiley G.P."/>
            <person name="Fernandez-Pozo N."/>
            <person name="Barry K."/>
            <person name="Chen C."/>
            <person name="Wang M."/>
            <person name="Lipzen A."/>
            <person name="Daum C."/>
            <person name="Saski C.A."/>
            <person name="Payton A.C."/>
            <person name="Mcbreen J.C."/>
            <person name="Conrad R.E."/>
            <person name="Kollar L.M."/>
            <person name="Olsson S."/>
            <person name="Huttunen S."/>
            <person name="Landis J.B."/>
            <person name="Wickett N.J."/>
            <person name="Johnson M.G."/>
            <person name="Rensing S.A."/>
            <person name="Grimwood J."/>
            <person name="Schmutz J."/>
            <person name="Mcdaniel S.F."/>
        </authorList>
    </citation>
    <scope>NUCLEOTIDE SEQUENCE</scope>
    <source>
        <strain evidence="2">R40</strain>
    </source>
</reference>
<proteinExistence type="predicted"/>
<name>A0A8T0HAA4_CERPU</name>
<keyword evidence="3" id="KW-1185">Reference proteome</keyword>
<feature type="region of interest" description="Disordered" evidence="1">
    <location>
        <begin position="1"/>
        <end position="48"/>
    </location>
</feature>